<comment type="caution">
    <text evidence="2">The sequence shown here is derived from an EMBL/GenBank/DDBJ whole genome shotgun (WGS) entry which is preliminary data.</text>
</comment>
<reference evidence="2 3" key="1">
    <citation type="journal article" date="2014" name="Syst. Appl. Microbiol.">
        <title>Genomic insights into the taxonomic status of the three subspecies of Bacillus subtilis.</title>
        <authorList>
            <person name="Yi H."/>
            <person name="Chun J."/>
            <person name="Cha C.J."/>
        </authorList>
    </citation>
    <scope>NUCLEOTIDE SEQUENCE [LARGE SCALE GENOMIC DNA]</scope>
    <source>
        <strain evidence="2 3">KCTC 13429</strain>
    </source>
</reference>
<protein>
    <submittedName>
        <fullName evidence="2">Uncharacterized protein</fullName>
    </submittedName>
</protein>
<evidence type="ECO:0000313" key="3">
    <source>
        <dbReference type="Proteomes" id="UP000011182"/>
    </source>
</evidence>
<dbReference type="EMBL" id="AMXN01000007">
    <property type="protein sequence ID" value="ELS59963.1"/>
    <property type="molecule type" value="Genomic_DNA"/>
</dbReference>
<evidence type="ECO:0000313" key="2">
    <source>
        <dbReference type="EMBL" id="ELS59963.1"/>
    </source>
</evidence>
<feature type="compositionally biased region" description="Polar residues" evidence="1">
    <location>
        <begin position="14"/>
        <end position="24"/>
    </location>
</feature>
<keyword evidence="3" id="KW-1185">Reference proteome</keyword>
<proteinExistence type="predicted"/>
<name>A0A9W5LFV8_9BACI</name>
<evidence type="ECO:0000256" key="1">
    <source>
        <dbReference type="SAM" id="MobiDB-lite"/>
    </source>
</evidence>
<gene>
    <name evidence="2" type="ORF">BSI_34790</name>
</gene>
<feature type="region of interest" description="Disordered" evidence="1">
    <location>
        <begin position="71"/>
        <end position="90"/>
    </location>
</feature>
<dbReference type="RefSeq" id="WP_003240871.1">
    <property type="nucleotide sequence ID" value="NZ_AMXN01000007.1"/>
</dbReference>
<organism evidence="2 3">
    <name type="scientific">Bacillus inaquosorum KCTC 13429</name>
    <dbReference type="NCBI Taxonomy" id="1236548"/>
    <lineage>
        <taxon>Bacteria</taxon>
        <taxon>Bacillati</taxon>
        <taxon>Bacillota</taxon>
        <taxon>Bacilli</taxon>
        <taxon>Bacillales</taxon>
        <taxon>Bacillaceae</taxon>
        <taxon>Bacillus</taxon>
    </lineage>
</organism>
<feature type="compositionally biased region" description="Polar residues" evidence="1">
    <location>
        <begin position="76"/>
        <end position="90"/>
    </location>
</feature>
<dbReference type="Proteomes" id="UP000011182">
    <property type="component" value="Unassembled WGS sequence"/>
</dbReference>
<dbReference type="AlphaFoldDB" id="A0A9W5LFV8"/>
<feature type="region of interest" description="Disordered" evidence="1">
    <location>
        <begin position="1"/>
        <end position="24"/>
    </location>
</feature>
<accession>A0A9W5LFV8</accession>
<sequence>MNENIIPINRHTQDMPNNGSMIENSGNSKVYIDIHIDTMPIAFAILCSALAAKQMTKEEFDTAYTQLQEMNRDNSKTSVKQINNQEIEEE</sequence>